<dbReference type="AlphaFoldDB" id="W2THM5"/>
<dbReference type="OrthoDB" id="5835493at2759"/>
<accession>W2THM5</accession>
<evidence type="ECO:0000313" key="3">
    <source>
        <dbReference type="Proteomes" id="UP000053676"/>
    </source>
</evidence>
<dbReference type="KEGG" id="nai:NECAME_08606"/>
<name>W2THM5_NECAM</name>
<protein>
    <submittedName>
        <fullName evidence="2">Uncharacterized protein</fullName>
    </submittedName>
</protein>
<sequence length="86" mass="9923">MRDKKLPKFLSKEKQMELAPPPGQNCFEMVSTWLSTQKGFEEYPVTNSMDSIPKHRQSHVADLVEFANCTKHYHEKMAKILDAGNK</sequence>
<evidence type="ECO:0000256" key="1">
    <source>
        <dbReference type="SAM" id="MobiDB-lite"/>
    </source>
</evidence>
<feature type="compositionally biased region" description="Basic and acidic residues" evidence="1">
    <location>
        <begin position="1"/>
        <end position="16"/>
    </location>
</feature>
<keyword evidence="3" id="KW-1185">Reference proteome</keyword>
<organism evidence="2 3">
    <name type="scientific">Necator americanus</name>
    <name type="common">Human hookworm</name>
    <dbReference type="NCBI Taxonomy" id="51031"/>
    <lineage>
        <taxon>Eukaryota</taxon>
        <taxon>Metazoa</taxon>
        <taxon>Ecdysozoa</taxon>
        <taxon>Nematoda</taxon>
        <taxon>Chromadorea</taxon>
        <taxon>Rhabditida</taxon>
        <taxon>Rhabditina</taxon>
        <taxon>Rhabditomorpha</taxon>
        <taxon>Strongyloidea</taxon>
        <taxon>Ancylostomatidae</taxon>
        <taxon>Bunostominae</taxon>
        <taxon>Necator</taxon>
    </lineage>
</organism>
<proteinExistence type="predicted"/>
<reference evidence="3" key="1">
    <citation type="journal article" date="2014" name="Nat. Genet.">
        <title>Genome of the human hookworm Necator americanus.</title>
        <authorList>
            <person name="Tang Y.T."/>
            <person name="Gao X."/>
            <person name="Rosa B.A."/>
            <person name="Abubucker S."/>
            <person name="Hallsworth-Pepin K."/>
            <person name="Martin J."/>
            <person name="Tyagi R."/>
            <person name="Heizer E."/>
            <person name="Zhang X."/>
            <person name="Bhonagiri-Palsikar V."/>
            <person name="Minx P."/>
            <person name="Warren W.C."/>
            <person name="Wang Q."/>
            <person name="Zhan B."/>
            <person name="Hotez P.J."/>
            <person name="Sternberg P.W."/>
            <person name="Dougall A."/>
            <person name="Gaze S.T."/>
            <person name="Mulvenna J."/>
            <person name="Sotillo J."/>
            <person name="Ranganathan S."/>
            <person name="Rabelo E.M."/>
            <person name="Wilson R.K."/>
            <person name="Felgner P.L."/>
            <person name="Bethony J."/>
            <person name="Hawdon J.M."/>
            <person name="Gasser R.B."/>
            <person name="Loukas A."/>
            <person name="Mitreva M."/>
        </authorList>
    </citation>
    <scope>NUCLEOTIDE SEQUENCE [LARGE SCALE GENOMIC DNA]</scope>
</reference>
<gene>
    <name evidence="2" type="ORF">NECAME_08606</name>
</gene>
<dbReference type="EMBL" id="KI658779">
    <property type="protein sequence ID" value="ETN81298.1"/>
    <property type="molecule type" value="Genomic_DNA"/>
</dbReference>
<dbReference type="Proteomes" id="UP000053676">
    <property type="component" value="Unassembled WGS sequence"/>
</dbReference>
<feature type="region of interest" description="Disordered" evidence="1">
    <location>
        <begin position="1"/>
        <end position="21"/>
    </location>
</feature>
<evidence type="ECO:0000313" key="2">
    <source>
        <dbReference type="EMBL" id="ETN81298.1"/>
    </source>
</evidence>